<organism evidence="2 3">
    <name type="scientific">Streptacidiphilus fuscans</name>
    <dbReference type="NCBI Taxonomy" id="2789292"/>
    <lineage>
        <taxon>Bacteria</taxon>
        <taxon>Bacillati</taxon>
        <taxon>Actinomycetota</taxon>
        <taxon>Actinomycetes</taxon>
        <taxon>Kitasatosporales</taxon>
        <taxon>Streptomycetaceae</taxon>
        <taxon>Streptacidiphilus</taxon>
    </lineage>
</organism>
<dbReference type="Pfam" id="PF13460">
    <property type="entry name" value="NAD_binding_10"/>
    <property type="match status" value="1"/>
</dbReference>
<evidence type="ECO:0000313" key="3">
    <source>
        <dbReference type="Proteomes" id="UP000657385"/>
    </source>
</evidence>
<dbReference type="GO" id="GO:0004074">
    <property type="term" value="F:biliverdin reductase [NAD(P)H] activity"/>
    <property type="evidence" value="ECO:0007669"/>
    <property type="project" value="TreeGrafter"/>
</dbReference>
<proteinExistence type="predicted"/>
<comment type="caution">
    <text evidence="2">The sequence shown here is derived from an EMBL/GenBank/DDBJ whole genome shotgun (WGS) entry which is preliminary data.</text>
</comment>
<dbReference type="SUPFAM" id="SSF51735">
    <property type="entry name" value="NAD(P)-binding Rossmann-fold domains"/>
    <property type="match status" value="1"/>
</dbReference>
<dbReference type="PANTHER" id="PTHR43355">
    <property type="entry name" value="FLAVIN REDUCTASE (NADPH)"/>
    <property type="match status" value="1"/>
</dbReference>
<keyword evidence="3" id="KW-1185">Reference proteome</keyword>
<evidence type="ECO:0000259" key="1">
    <source>
        <dbReference type="Pfam" id="PF13460"/>
    </source>
</evidence>
<gene>
    <name evidence="2" type="ORF">I2501_15015</name>
</gene>
<accession>A0A931FGB0</accession>
<sequence length="221" mass="23123">MKLVIVAATGGIGRQLLAQALAAGHQVTAVVRTPSKLDADVPAVAVDLSHPDPEALRTAVTGADAVLSGLGARTKADHGVATRGTAALVDAMQTVGTQRLVLVSAAPIGTVPSPARPNPPRHDPGDGFFMRHLLNPLVKQALKGHYADLATMEDAVRACPLDWTVVRPPQLTDGPRTGDYRTALGRNLKGGTKISRADVADLMLRTLTQPGFERQVVGIAY</sequence>
<dbReference type="GO" id="GO:0042602">
    <property type="term" value="F:riboflavin reductase (NADPH) activity"/>
    <property type="evidence" value="ECO:0007669"/>
    <property type="project" value="TreeGrafter"/>
</dbReference>
<dbReference type="InterPro" id="IPR051606">
    <property type="entry name" value="Polyketide_Oxido-like"/>
</dbReference>
<dbReference type="AlphaFoldDB" id="A0A931FGB0"/>
<dbReference type="PANTHER" id="PTHR43355:SF2">
    <property type="entry name" value="FLAVIN REDUCTASE (NADPH)"/>
    <property type="match status" value="1"/>
</dbReference>
<dbReference type="Proteomes" id="UP000657385">
    <property type="component" value="Unassembled WGS sequence"/>
</dbReference>
<dbReference type="EMBL" id="JADPRT010000005">
    <property type="protein sequence ID" value="MBF9069334.1"/>
    <property type="molecule type" value="Genomic_DNA"/>
</dbReference>
<name>A0A931FGB0_9ACTN</name>
<evidence type="ECO:0000313" key="2">
    <source>
        <dbReference type="EMBL" id="MBF9069334.1"/>
    </source>
</evidence>
<feature type="domain" description="NAD(P)-binding" evidence="1">
    <location>
        <begin position="8"/>
        <end position="210"/>
    </location>
</feature>
<reference evidence="2" key="1">
    <citation type="submission" date="2020-11" db="EMBL/GenBank/DDBJ databases">
        <title>Isolation and identification of active actinomycetes.</title>
        <authorList>
            <person name="Yu B."/>
        </authorList>
    </citation>
    <scope>NUCLEOTIDE SEQUENCE</scope>
    <source>
        <strain evidence="2">NEAU-YB345</strain>
    </source>
</reference>
<dbReference type="RefSeq" id="WP_196194477.1">
    <property type="nucleotide sequence ID" value="NZ_JADPRT010000005.1"/>
</dbReference>
<dbReference type="InterPro" id="IPR016040">
    <property type="entry name" value="NAD(P)-bd_dom"/>
</dbReference>
<dbReference type="InterPro" id="IPR036291">
    <property type="entry name" value="NAD(P)-bd_dom_sf"/>
</dbReference>
<dbReference type="Gene3D" id="3.40.50.720">
    <property type="entry name" value="NAD(P)-binding Rossmann-like Domain"/>
    <property type="match status" value="1"/>
</dbReference>
<protein>
    <submittedName>
        <fullName evidence="2">NAD(P)H-binding protein</fullName>
    </submittedName>
</protein>